<organism evidence="1 2">
    <name type="scientific">Aspergillus tanneri</name>
    <dbReference type="NCBI Taxonomy" id="1220188"/>
    <lineage>
        <taxon>Eukaryota</taxon>
        <taxon>Fungi</taxon>
        <taxon>Dikarya</taxon>
        <taxon>Ascomycota</taxon>
        <taxon>Pezizomycotina</taxon>
        <taxon>Eurotiomycetes</taxon>
        <taxon>Eurotiomycetidae</taxon>
        <taxon>Eurotiales</taxon>
        <taxon>Aspergillaceae</taxon>
        <taxon>Aspergillus</taxon>
        <taxon>Aspergillus subgen. Circumdati</taxon>
    </lineage>
</organism>
<gene>
    <name evidence="1" type="ORF">EYZ11_007825</name>
</gene>
<reference evidence="1 2" key="1">
    <citation type="submission" date="2019-03" db="EMBL/GenBank/DDBJ databases">
        <title>The genome sequence of a newly discovered highly antifungal drug resistant Aspergillus species, Aspergillus tanneri NIH 1004.</title>
        <authorList>
            <person name="Mounaud S."/>
            <person name="Singh I."/>
            <person name="Joardar V."/>
            <person name="Pakala S."/>
            <person name="Pakala S."/>
            <person name="Venepally P."/>
            <person name="Hoover J."/>
            <person name="Nierman W."/>
            <person name="Chung J."/>
            <person name="Losada L."/>
        </authorList>
    </citation>
    <scope>NUCLEOTIDE SEQUENCE [LARGE SCALE GENOMIC DNA]</scope>
    <source>
        <strain evidence="1 2">NIH1004</strain>
    </source>
</reference>
<proteinExistence type="predicted"/>
<name>A0A4S3JC03_9EURO</name>
<accession>A0A4S3JC03</accession>
<comment type="caution">
    <text evidence="1">The sequence shown here is derived from an EMBL/GenBank/DDBJ whole genome shotgun (WGS) entry which is preliminary data.</text>
</comment>
<dbReference type="Gene3D" id="3.40.50.1820">
    <property type="entry name" value="alpha/beta hydrolase"/>
    <property type="match status" value="1"/>
</dbReference>
<evidence type="ECO:0000313" key="1">
    <source>
        <dbReference type="EMBL" id="THC92686.1"/>
    </source>
</evidence>
<dbReference type="EMBL" id="SOSA01000315">
    <property type="protein sequence ID" value="THC92686.1"/>
    <property type="molecule type" value="Genomic_DNA"/>
</dbReference>
<dbReference type="AlphaFoldDB" id="A0A4S3JC03"/>
<dbReference type="STRING" id="1220188.A0A4S3JC03"/>
<sequence length="252" mass="27447">MPRFTSSVDGAQLFYRDYKPLDTDESKDQCKTSAQPALVFIHGWPYSSLIDWDSPQSNGKISYTVFAQDTAHLLENVLNVGPFVVIASSMGPGESILAFEESEYFRQNCKGFIWISPSLPGTLPGLDNHSTGPQAVWDSILESLATHRAEYVSSALPGTLGGKTALPLSPGILGQYERIVEDADALAIQLCAHIIRSVDFTGKLRRLGENTAVPVLCIHGDSDNGTPYESSTRVVQDIVPRVKDFKSLIESG</sequence>
<keyword evidence="2" id="KW-1185">Reference proteome</keyword>
<protein>
    <recommendedName>
        <fullName evidence="3">AB hydrolase-1 domain-containing protein</fullName>
    </recommendedName>
</protein>
<dbReference type="SUPFAM" id="SSF53474">
    <property type="entry name" value="alpha/beta-Hydrolases"/>
    <property type="match status" value="1"/>
</dbReference>
<evidence type="ECO:0000313" key="2">
    <source>
        <dbReference type="Proteomes" id="UP000308092"/>
    </source>
</evidence>
<dbReference type="Proteomes" id="UP000308092">
    <property type="component" value="Unassembled WGS sequence"/>
</dbReference>
<dbReference type="VEuPathDB" id="FungiDB:EYZ11_007825"/>
<evidence type="ECO:0008006" key="3">
    <source>
        <dbReference type="Google" id="ProtNLM"/>
    </source>
</evidence>
<dbReference type="InterPro" id="IPR029058">
    <property type="entry name" value="AB_hydrolase_fold"/>
</dbReference>